<evidence type="ECO:0000256" key="2">
    <source>
        <dbReference type="ARBA" id="ARBA00022499"/>
    </source>
</evidence>
<gene>
    <name evidence="8" type="ORF">CSSPJE1EN1_LOCUS9059</name>
</gene>
<keyword evidence="9" id="KW-1185">Reference proteome</keyword>
<evidence type="ECO:0008006" key="10">
    <source>
        <dbReference type="Google" id="ProtNLM"/>
    </source>
</evidence>
<organism evidence="8 9">
    <name type="scientific">Sphagnum jensenii</name>
    <dbReference type="NCBI Taxonomy" id="128206"/>
    <lineage>
        <taxon>Eukaryota</taxon>
        <taxon>Viridiplantae</taxon>
        <taxon>Streptophyta</taxon>
        <taxon>Embryophyta</taxon>
        <taxon>Bryophyta</taxon>
        <taxon>Sphagnophytina</taxon>
        <taxon>Sphagnopsida</taxon>
        <taxon>Sphagnales</taxon>
        <taxon>Sphagnaceae</taxon>
        <taxon>Sphagnum</taxon>
    </lineage>
</organism>
<accession>A0ABP0WBN2</accession>
<keyword evidence="2" id="KW-1017">Isopeptide bond</keyword>
<evidence type="ECO:0000313" key="9">
    <source>
        <dbReference type="Proteomes" id="UP001497444"/>
    </source>
</evidence>
<dbReference type="Pfam" id="PF14631">
    <property type="entry name" value="FancD2"/>
    <property type="match status" value="2"/>
</dbReference>
<keyword evidence="4" id="KW-0539">Nucleus</keyword>
<sequence>MTIAGKKRPASAAGDGGDEFVSLLAEAGCNLLSQGPTVVTRDLQQRLQLTLKGADASIVANFVAGLESHVADDGNLHRLLMPMVVNGKSVDARPLCSLARVLLSVPSLQTAVTNILLEKLPEHIGDECTSGGHLPALIDSIPRLILSQFRFLNFLVDSHSMTEKLLEILSICPFALKKEIITFLPEVIVDSEHEMVVRALEQLLQEDLQLIVTVLDAFSSLNLEEDLFDQVVNLALGSLRTADAEDLPLIVKFLLQSATSTNVKQIVQKLRENLQFVTVSDVRAFKPDRKQKGKSSAPSSEALILDAIQSGLQVQNLICDAFLKEIRSLEGESNHKVVDVWLLLIIHANGGPYRKLAEGLLKRKVVHGDFNTALIQKCLCGRGESLQFYFKTLLSVSESLLRTNEVATHDFGTHVYILLFEEFVSNFHRQEVLGSLITHIGSGLTHEVGAALDALLWLATKFARELIPLSSFMNGILDYLEGFQDSHLHKVYRMFSLLALVARFCGGISNGVSVADDLLIVVRKQISNPDLKYKRMGIVGAVALISCLGQKITEEDRLSDHDTSGPRITEALTLLQMNMDACKASAVACSFFYDELAVPVESSILHASIIEWIAVQTEDFSTLYLGDVEGGQLQTILITSGIPGEPWMNLDGNLSAIILNVLPLLIAFPNHRHVKSKLHTSQPLLHLSANVRLLAAVERETNQGSLGSIDALLGCPLYLPKHQLMLGEPWKSLTRRQKELSCYGLFYSINWIRELINAFATQIEARVDDSSAQLTKEETTTKLLQRLRNLMFLEQLLNKCLKAVPYLSFPRLHSLGETPVALKPECKSGNTKKETVKAASKKGRKVGKKEAAQGKGDGKGNTQDCKGSHKMHQSSIQDAMGRAAGAGASQTSQQMSIPAQGPSRSGASNSSALEHLENSHLAQKESCNSLLLDQQKWKFRALNLACASILTTHQVGFLCSTSTCCVASLMLPLYLYILQDLQMKLDTCLDQPARKLAPWMVAAPAPKAPSGLGGLAGCDVLKRLQPVFPSLKRHLDSAVEQLHSDIATCQEHWNHECVAAGNPMTILDVSISMSETAQAVFMVILQCLCKILTYPEVTLLANLPVLKELLSAFSSAEGANQMVMDLCPQPSPGSFEYVLCGTYAYLDSLHDAAAAASLAVAAELVMVLKALVNCAQQCLEQATEEKRKRSSSLRVPGLLPLIRTKLSNSAGRVLTYNSDAQEPWKSKGDLLQQLLHMLVQFNSSPIDLLEEIACTVLPQVPVKGSKGVPGYPALSPTTLLIWYRVHHEEVLILFNTVMKDILAQSKTKTSLTRDMVVKLLSRAHQCVRVHVALVNLTKSHDKSAIHAVAVKYGGKFVDAFLGGVEFLQAKYDLHKDAINDLVKELQKATRIIQALCSEAKGQKRMPVACKVPAVKRSMEKFVFCVKALLHGASHGNSFWMGNLKHKDVHGHEVSSQVHVSSNDDEEDIEAEDHESETCDEGNGIDEYGS</sequence>
<dbReference type="InterPro" id="IPR029448">
    <property type="entry name" value="FANCD2"/>
</dbReference>
<feature type="compositionally biased region" description="Acidic residues" evidence="7">
    <location>
        <begin position="1462"/>
        <end position="1489"/>
    </location>
</feature>
<evidence type="ECO:0000256" key="4">
    <source>
        <dbReference type="ARBA" id="ARBA00023242"/>
    </source>
</evidence>
<proteinExistence type="inferred from homology"/>
<feature type="compositionally biased region" description="Polar residues" evidence="7">
    <location>
        <begin position="902"/>
        <end position="911"/>
    </location>
</feature>
<evidence type="ECO:0000256" key="1">
    <source>
        <dbReference type="ARBA" id="ARBA00004123"/>
    </source>
</evidence>
<feature type="region of interest" description="Disordered" evidence="7">
    <location>
        <begin position="1451"/>
        <end position="1489"/>
    </location>
</feature>
<dbReference type="PANTHER" id="PTHR32086">
    <property type="entry name" value="FANCONI ANEMIA GROUP D2 PROTEIN"/>
    <property type="match status" value="1"/>
</dbReference>
<evidence type="ECO:0000256" key="3">
    <source>
        <dbReference type="ARBA" id="ARBA00022843"/>
    </source>
</evidence>
<feature type="compositionally biased region" description="Basic and acidic residues" evidence="7">
    <location>
        <begin position="848"/>
        <end position="858"/>
    </location>
</feature>
<evidence type="ECO:0000313" key="8">
    <source>
        <dbReference type="EMBL" id="CAK9263581.1"/>
    </source>
</evidence>
<dbReference type="Proteomes" id="UP001497444">
    <property type="component" value="Chromosome 16"/>
</dbReference>
<reference evidence="8" key="1">
    <citation type="submission" date="2024-02" db="EMBL/GenBank/DDBJ databases">
        <authorList>
            <consortium name="ELIXIR-Norway"/>
            <consortium name="Elixir Norway"/>
        </authorList>
    </citation>
    <scope>NUCLEOTIDE SEQUENCE</scope>
</reference>
<dbReference type="EMBL" id="OZ020111">
    <property type="protein sequence ID" value="CAK9263581.1"/>
    <property type="molecule type" value="Genomic_DNA"/>
</dbReference>
<comment type="similarity">
    <text evidence="5">Belongs to the Fanconi anemia protein FANCD2 family.</text>
</comment>
<feature type="compositionally biased region" description="Low complexity" evidence="7">
    <location>
        <begin position="881"/>
        <end position="896"/>
    </location>
</feature>
<name>A0ABP0WBN2_9BRYO</name>
<comment type="subcellular location">
    <subcellularLocation>
        <location evidence="1">Nucleus</location>
    </subcellularLocation>
</comment>
<dbReference type="PANTHER" id="PTHR32086:SF0">
    <property type="entry name" value="FANCONI ANEMIA GROUP D2 PROTEIN"/>
    <property type="match status" value="1"/>
</dbReference>
<feature type="region of interest" description="Disordered" evidence="7">
    <location>
        <begin position="821"/>
        <end position="911"/>
    </location>
</feature>
<evidence type="ECO:0000256" key="7">
    <source>
        <dbReference type="SAM" id="MobiDB-lite"/>
    </source>
</evidence>
<keyword evidence="6" id="KW-0175">Coiled coil</keyword>
<evidence type="ECO:0000256" key="5">
    <source>
        <dbReference type="ARBA" id="ARBA00093456"/>
    </source>
</evidence>
<feature type="coiled-coil region" evidence="6">
    <location>
        <begin position="1364"/>
        <end position="1398"/>
    </location>
</feature>
<keyword evidence="3" id="KW-0832">Ubl conjugation</keyword>
<evidence type="ECO:0000256" key="6">
    <source>
        <dbReference type="SAM" id="Coils"/>
    </source>
</evidence>
<protein>
    <recommendedName>
        <fullName evidence="10">Fanconi anemia group D2 protein</fullName>
    </recommendedName>
</protein>